<accession>A0A814FE58</accession>
<dbReference type="EMBL" id="CAJNOL010000279">
    <property type="protein sequence ID" value="CAF0980521.1"/>
    <property type="molecule type" value="Genomic_DNA"/>
</dbReference>
<organism evidence="2 3">
    <name type="scientific">Rotaria sordida</name>
    <dbReference type="NCBI Taxonomy" id="392033"/>
    <lineage>
        <taxon>Eukaryota</taxon>
        <taxon>Metazoa</taxon>
        <taxon>Spiralia</taxon>
        <taxon>Gnathifera</taxon>
        <taxon>Rotifera</taxon>
        <taxon>Eurotatoria</taxon>
        <taxon>Bdelloidea</taxon>
        <taxon>Philodinida</taxon>
        <taxon>Philodinidae</taxon>
        <taxon>Rotaria</taxon>
    </lineage>
</organism>
<sequence length="215" mass="24998">MYYETQQGDDELKLLCCSHQVSLDEENELSNDDVELKVKKTRKRRRNEASILEQENEIDQLSNIRPKRAAAIRVNEMSSNQRKIDEFISKKNRSPKKNIKSFKINSILPSLPINDSEQCPICDRLISNDILEIHTNACLIHHSDASKELIEKSKQRAKNEAKIKEVLFQRTTRKNIATHLIRTNSETTTCPTCGMQMTVFRLENQHKNECLNRFT</sequence>
<dbReference type="Proteomes" id="UP000663854">
    <property type="component" value="Unassembled WGS sequence"/>
</dbReference>
<comment type="caution">
    <text evidence="2">The sequence shown here is derived from an EMBL/GenBank/DDBJ whole genome shotgun (WGS) entry which is preliminary data.</text>
</comment>
<protein>
    <recommendedName>
        <fullName evidence="4">UBZ4-type domain-containing protein</fullName>
    </recommendedName>
</protein>
<evidence type="ECO:0008006" key="4">
    <source>
        <dbReference type="Google" id="ProtNLM"/>
    </source>
</evidence>
<dbReference type="EMBL" id="CAJNOH010000188">
    <property type="protein sequence ID" value="CAF0934970.1"/>
    <property type="molecule type" value="Genomic_DNA"/>
</dbReference>
<evidence type="ECO:0000313" key="3">
    <source>
        <dbReference type="Proteomes" id="UP000663870"/>
    </source>
</evidence>
<dbReference type="AlphaFoldDB" id="A0A814FE58"/>
<keyword evidence="3" id="KW-1185">Reference proteome</keyword>
<reference evidence="2" key="1">
    <citation type="submission" date="2021-02" db="EMBL/GenBank/DDBJ databases">
        <authorList>
            <person name="Nowell W R."/>
        </authorList>
    </citation>
    <scope>NUCLEOTIDE SEQUENCE</scope>
</reference>
<gene>
    <name evidence="2" type="ORF">JXQ802_LOCUS13151</name>
    <name evidence="1" type="ORF">PYM288_LOCUS11264</name>
</gene>
<dbReference type="Proteomes" id="UP000663870">
    <property type="component" value="Unassembled WGS sequence"/>
</dbReference>
<proteinExistence type="predicted"/>
<name>A0A814FE58_9BILA</name>
<evidence type="ECO:0000313" key="1">
    <source>
        <dbReference type="EMBL" id="CAF0934970.1"/>
    </source>
</evidence>
<evidence type="ECO:0000313" key="2">
    <source>
        <dbReference type="EMBL" id="CAF0980521.1"/>
    </source>
</evidence>